<feature type="transmembrane region" description="Helical" evidence="1">
    <location>
        <begin position="90"/>
        <end position="112"/>
    </location>
</feature>
<accession>A0A378WFA2</accession>
<protein>
    <submittedName>
        <fullName evidence="2">Uncharacterized protein</fullName>
    </submittedName>
</protein>
<evidence type="ECO:0000313" key="3">
    <source>
        <dbReference type="Proteomes" id="UP000255389"/>
    </source>
</evidence>
<dbReference type="EMBL" id="UGQY01000006">
    <property type="protein sequence ID" value="SUA31553.1"/>
    <property type="molecule type" value="Genomic_DNA"/>
</dbReference>
<proteinExistence type="predicted"/>
<dbReference type="AlphaFoldDB" id="A0A378WFA2"/>
<name>A0A378WFA2_MYCFO</name>
<sequence length="144" mass="15013">MSNPEPTAGSPWPPAATNPPASPVNYHLFASTYWTAPPSAKPVGAESQATTAIRIIAAIAGGTAGAPLLLAIFMMLSLMYGGPNRDVHGYGFVMGVLGYIPLSMFCAAALPFALPKPWWTRGLIGSALIWVGFSGLLVILGHYA</sequence>
<organism evidence="2 3">
    <name type="scientific">Mycolicibacterium fortuitum</name>
    <name type="common">Mycobacterium fortuitum</name>
    <dbReference type="NCBI Taxonomy" id="1766"/>
    <lineage>
        <taxon>Bacteria</taxon>
        <taxon>Bacillati</taxon>
        <taxon>Actinomycetota</taxon>
        <taxon>Actinomycetes</taxon>
        <taxon>Mycobacteriales</taxon>
        <taxon>Mycobacteriaceae</taxon>
        <taxon>Mycolicibacterium</taxon>
    </lineage>
</organism>
<evidence type="ECO:0000313" key="2">
    <source>
        <dbReference type="EMBL" id="SUA31553.1"/>
    </source>
</evidence>
<reference evidence="2 3" key="1">
    <citation type="submission" date="2018-06" db="EMBL/GenBank/DDBJ databases">
        <authorList>
            <consortium name="Pathogen Informatics"/>
            <person name="Doyle S."/>
        </authorList>
    </citation>
    <scope>NUCLEOTIDE SEQUENCE [LARGE SCALE GENOMIC DNA]</scope>
    <source>
        <strain evidence="2 3">NCTC1542</strain>
    </source>
</reference>
<evidence type="ECO:0000256" key="1">
    <source>
        <dbReference type="SAM" id="Phobius"/>
    </source>
</evidence>
<keyword evidence="1" id="KW-1133">Transmembrane helix</keyword>
<feature type="transmembrane region" description="Helical" evidence="1">
    <location>
        <begin position="118"/>
        <end position="140"/>
    </location>
</feature>
<keyword evidence="1" id="KW-0472">Membrane</keyword>
<dbReference type="Proteomes" id="UP000255389">
    <property type="component" value="Unassembled WGS sequence"/>
</dbReference>
<keyword evidence="1" id="KW-0812">Transmembrane</keyword>
<gene>
    <name evidence="2" type="ORF">NCTC1542_06908</name>
</gene>
<feature type="transmembrane region" description="Helical" evidence="1">
    <location>
        <begin position="52"/>
        <end position="78"/>
    </location>
</feature>